<name>Q54LS9_DICDI</name>
<dbReference type="KEGG" id="ddi:DDB_G0286431"/>
<dbReference type="Proteomes" id="UP000002195">
    <property type="component" value="Unassembled WGS sequence"/>
</dbReference>
<dbReference type="VEuPathDB" id="AmoebaDB:DDB_G0286431"/>
<evidence type="ECO:0000313" key="2">
    <source>
        <dbReference type="EMBL" id="EAL64240.1"/>
    </source>
</evidence>
<evidence type="ECO:0000256" key="1">
    <source>
        <dbReference type="SAM" id="SignalP"/>
    </source>
</evidence>
<dbReference type="InParanoid" id="Q54LS9"/>
<keyword evidence="1" id="KW-0732">Signal</keyword>
<sequence>MNLVKLFSIVLSVLLFFIGDVFSLSSSEYQCTFNFFNKISNVNQEFYYNSNTLLYDFCNSPLTPMNALVNCDAQNVVNIRATQTNKNLISPSDFQCFSSINTLNIDGFKVSKNFLIGLFPQSLKSISLINGNSSIFDVDIGVGKSITIPVLSTKVYLSGPLNIYFSSLLNVKKFSLITQTLNPKYKINYINDLLETSTSFEYFFAYTHFIPSMNNILMELLQLTLLPGTDSNSFSAFSTYANVTSFSLTSSNSVVYPFPVALASIPIRNIFNVNGEFPFSALPSTLTFFILYLRNNKMGGIIPTSFPSNLFSKDISLYLSDNLLTGQIDETWCSIDFDISNNLIGGQAPSCVVCNYLQPSTSAIFSGNKFTNLDINNLQNCTNLEFNLSYDNVTKSLFLNGNNLGFFTSSFTLDNPKNWAKSIITINEQFQIKKSLTATGPIPKGFNITFPYLPQGPRTFEIIAYNEFIVNN</sequence>
<dbReference type="PhylomeDB" id="Q54LS9"/>
<feature type="signal peptide" evidence="1">
    <location>
        <begin position="1"/>
        <end position="23"/>
    </location>
</feature>
<proteinExistence type="predicted"/>
<gene>
    <name evidence="2" type="ORF">DDB_G0286431</name>
</gene>
<dbReference type="InterPro" id="IPR032675">
    <property type="entry name" value="LRR_dom_sf"/>
</dbReference>
<comment type="caution">
    <text evidence="2">The sequence shown here is derived from an EMBL/GenBank/DDBJ whole genome shotgun (WGS) entry which is preliminary data.</text>
</comment>
<protein>
    <submittedName>
        <fullName evidence="2">Uncharacterized protein</fullName>
    </submittedName>
</protein>
<dbReference type="Gene3D" id="3.80.10.10">
    <property type="entry name" value="Ribonuclease Inhibitor"/>
    <property type="match status" value="1"/>
</dbReference>
<dbReference type="InterPro" id="IPR053331">
    <property type="entry name" value="EGF-like_comC"/>
</dbReference>
<dbReference type="PaxDb" id="44689-DDB0186974"/>
<feature type="chain" id="PRO_5004249740" evidence="1">
    <location>
        <begin position="24"/>
        <end position="472"/>
    </location>
</feature>
<dbReference type="GeneID" id="8625617"/>
<keyword evidence="3" id="KW-1185">Reference proteome</keyword>
<dbReference type="PANTHER" id="PTHR24032:SF8">
    <property type="entry name" value="EGF-LIKE DOMAIN-CONTAINING PROTEIN"/>
    <property type="match status" value="1"/>
</dbReference>
<reference evidence="2 3" key="1">
    <citation type="journal article" date="2005" name="Nature">
        <title>The genome of the social amoeba Dictyostelium discoideum.</title>
        <authorList>
            <consortium name="The Dictyostelium discoideum Sequencing Consortium"/>
            <person name="Eichinger L."/>
            <person name="Pachebat J.A."/>
            <person name="Glockner G."/>
            <person name="Rajandream M.A."/>
            <person name="Sucgang R."/>
            <person name="Berriman M."/>
            <person name="Song J."/>
            <person name="Olsen R."/>
            <person name="Szafranski K."/>
            <person name="Xu Q."/>
            <person name="Tunggal B."/>
            <person name="Kummerfeld S."/>
            <person name="Madera M."/>
            <person name="Konfortov B.A."/>
            <person name="Rivero F."/>
            <person name="Bankier A.T."/>
            <person name="Lehmann R."/>
            <person name="Hamlin N."/>
            <person name="Davies R."/>
            <person name="Gaudet P."/>
            <person name="Fey P."/>
            <person name="Pilcher K."/>
            <person name="Chen G."/>
            <person name="Saunders D."/>
            <person name="Sodergren E."/>
            <person name="Davis P."/>
            <person name="Kerhornou A."/>
            <person name="Nie X."/>
            <person name="Hall N."/>
            <person name="Anjard C."/>
            <person name="Hemphill L."/>
            <person name="Bason N."/>
            <person name="Farbrother P."/>
            <person name="Desany B."/>
            <person name="Just E."/>
            <person name="Morio T."/>
            <person name="Rost R."/>
            <person name="Churcher C."/>
            <person name="Cooper J."/>
            <person name="Haydock S."/>
            <person name="van Driessche N."/>
            <person name="Cronin A."/>
            <person name="Goodhead I."/>
            <person name="Muzny D."/>
            <person name="Mourier T."/>
            <person name="Pain A."/>
            <person name="Lu M."/>
            <person name="Harper D."/>
            <person name="Lindsay R."/>
            <person name="Hauser H."/>
            <person name="James K."/>
            <person name="Quiles M."/>
            <person name="Madan Babu M."/>
            <person name="Saito T."/>
            <person name="Buchrieser C."/>
            <person name="Wardroper A."/>
            <person name="Felder M."/>
            <person name="Thangavelu M."/>
            <person name="Johnson D."/>
            <person name="Knights A."/>
            <person name="Loulseged H."/>
            <person name="Mungall K."/>
            <person name="Oliver K."/>
            <person name="Price C."/>
            <person name="Quail M.A."/>
            <person name="Urushihara H."/>
            <person name="Hernandez J."/>
            <person name="Rabbinowitsch E."/>
            <person name="Steffen D."/>
            <person name="Sanders M."/>
            <person name="Ma J."/>
            <person name="Kohara Y."/>
            <person name="Sharp S."/>
            <person name="Simmonds M."/>
            <person name="Spiegler S."/>
            <person name="Tivey A."/>
            <person name="Sugano S."/>
            <person name="White B."/>
            <person name="Walker D."/>
            <person name="Woodward J."/>
            <person name="Winckler T."/>
            <person name="Tanaka Y."/>
            <person name="Shaulsky G."/>
            <person name="Schleicher M."/>
            <person name="Weinstock G."/>
            <person name="Rosenthal A."/>
            <person name="Cox E.C."/>
            <person name="Chisholm R.L."/>
            <person name="Gibbs R."/>
            <person name="Loomis W.F."/>
            <person name="Platzer M."/>
            <person name="Kay R.R."/>
            <person name="Williams J."/>
            <person name="Dear P.H."/>
            <person name="Noegel A.A."/>
            <person name="Barrell B."/>
            <person name="Kuspa A."/>
        </authorList>
    </citation>
    <scope>NUCLEOTIDE SEQUENCE [LARGE SCALE GENOMIC DNA]</scope>
    <source>
        <strain evidence="2 3">AX4</strain>
    </source>
</reference>
<dbReference type="EMBL" id="AAFI02000085">
    <property type="protein sequence ID" value="EAL64240.1"/>
    <property type="molecule type" value="Genomic_DNA"/>
</dbReference>
<dbReference type="RefSeq" id="XP_637751.1">
    <property type="nucleotide sequence ID" value="XM_632659.1"/>
</dbReference>
<accession>Q54LS9</accession>
<organism evidence="2 3">
    <name type="scientific">Dictyostelium discoideum</name>
    <name type="common">Social amoeba</name>
    <dbReference type="NCBI Taxonomy" id="44689"/>
    <lineage>
        <taxon>Eukaryota</taxon>
        <taxon>Amoebozoa</taxon>
        <taxon>Evosea</taxon>
        <taxon>Eumycetozoa</taxon>
        <taxon>Dictyostelia</taxon>
        <taxon>Dictyosteliales</taxon>
        <taxon>Dictyosteliaceae</taxon>
        <taxon>Dictyostelium</taxon>
    </lineage>
</organism>
<dbReference type="PANTHER" id="PTHR24032">
    <property type="entry name" value="EGF-LIKE DOMAIN-CONTAINING PROTEIN-RELATED-RELATED"/>
    <property type="match status" value="1"/>
</dbReference>
<dbReference type="SMR" id="Q54LS9"/>
<dbReference type="AlphaFoldDB" id="Q54LS9"/>
<dbReference type="HOGENOM" id="CLU_600787_0_0_1"/>
<evidence type="ECO:0000313" key="3">
    <source>
        <dbReference type="Proteomes" id="UP000002195"/>
    </source>
</evidence>
<dbReference type="dictyBase" id="DDB_G0286431"/>